<dbReference type="AlphaFoldDB" id="A0AAQ4DQJ3"/>
<dbReference type="Proteomes" id="UP001321473">
    <property type="component" value="Unassembled WGS sequence"/>
</dbReference>
<name>A0AAQ4DQJ3_AMBAM</name>
<gene>
    <name evidence="2" type="ORF">V5799_032657</name>
</gene>
<evidence type="ECO:0000256" key="1">
    <source>
        <dbReference type="SAM" id="MobiDB-lite"/>
    </source>
</evidence>
<evidence type="ECO:0000313" key="2">
    <source>
        <dbReference type="EMBL" id="KAK8764733.1"/>
    </source>
</evidence>
<keyword evidence="3" id="KW-1185">Reference proteome</keyword>
<feature type="region of interest" description="Disordered" evidence="1">
    <location>
        <begin position="1"/>
        <end position="37"/>
    </location>
</feature>
<organism evidence="2 3">
    <name type="scientific">Amblyomma americanum</name>
    <name type="common">Lone star tick</name>
    <dbReference type="NCBI Taxonomy" id="6943"/>
    <lineage>
        <taxon>Eukaryota</taxon>
        <taxon>Metazoa</taxon>
        <taxon>Ecdysozoa</taxon>
        <taxon>Arthropoda</taxon>
        <taxon>Chelicerata</taxon>
        <taxon>Arachnida</taxon>
        <taxon>Acari</taxon>
        <taxon>Parasitiformes</taxon>
        <taxon>Ixodida</taxon>
        <taxon>Ixodoidea</taxon>
        <taxon>Ixodidae</taxon>
        <taxon>Amblyomminae</taxon>
        <taxon>Amblyomma</taxon>
    </lineage>
</organism>
<reference evidence="2 3" key="1">
    <citation type="journal article" date="2023" name="Arcadia Sci">
        <title>De novo assembly of a long-read Amblyomma americanum tick genome.</title>
        <authorList>
            <person name="Chou S."/>
            <person name="Poskanzer K.E."/>
            <person name="Rollins M."/>
            <person name="Thuy-Boun P.S."/>
        </authorList>
    </citation>
    <scope>NUCLEOTIDE SEQUENCE [LARGE SCALE GENOMIC DNA]</scope>
    <source>
        <strain evidence="2">F_SG_1</strain>
        <tissue evidence="2">Salivary glands</tissue>
    </source>
</reference>
<evidence type="ECO:0000313" key="3">
    <source>
        <dbReference type="Proteomes" id="UP001321473"/>
    </source>
</evidence>
<dbReference type="EMBL" id="JARKHS020028067">
    <property type="protein sequence ID" value="KAK8764733.1"/>
    <property type="molecule type" value="Genomic_DNA"/>
</dbReference>
<comment type="caution">
    <text evidence="2">The sequence shown here is derived from an EMBL/GenBank/DDBJ whole genome shotgun (WGS) entry which is preliminary data.</text>
</comment>
<sequence length="73" mass="8243">MNVTTGLVVDPNMTRTSMSRRRSSAQMRKTQPISREHQLLPAGCPLHLGNTCFNQLKEAWSYDPREIRALTSG</sequence>
<accession>A0AAQ4DQJ3</accession>
<protein>
    <submittedName>
        <fullName evidence="2">Uncharacterized protein</fullName>
    </submittedName>
</protein>
<proteinExistence type="predicted"/>